<gene>
    <name evidence="2" type="ORF">QJS10_CPA08g00885</name>
</gene>
<dbReference type="Proteomes" id="UP001180020">
    <property type="component" value="Unassembled WGS sequence"/>
</dbReference>
<feature type="compositionally biased region" description="Low complexity" evidence="1">
    <location>
        <begin position="20"/>
        <end position="35"/>
    </location>
</feature>
<comment type="caution">
    <text evidence="2">The sequence shown here is derived from an EMBL/GenBank/DDBJ whole genome shotgun (WGS) entry which is preliminary data.</text>
</comment>
<dbReference type="EMBL" id="JAUJYO010000008">
    <property type="protein sequence ID" value="KAK1310070.1"/>
    <property type="molecule type" value="Genomic_DNA"/>
</dbReference>
<evidence type="ECO:0000313" key="3">
    <source>
        <dbReference type="Proteomes" id="UP001180020"/>
    </source>
</evidence>
<organism evidence="2 3">
    <name type="scientific">Acorus calamus</name>
    <name type="common">Sweet flag</name>
    <dbReference type="NCBI Taxonomy" id="4465"/>
    <lineage>
        <taxon>Eukaryota</taxon>
        <taxon>Viridiplantae</taxon>
        <taxon>Streptophyta</taxon>
        <taxon>Embryophyta</taxon>
        <taxon>Tracheophyta</taxon>
        <taxon>Spermatophyta</taxon>
        <taxon>Magnoliopsida</taxon>
        <taxon>Liliopsida</taxon>
        <taxon>Acoraceae</taxon>
        <taxon>Acorus</taxon>
    </lineage>
</organism>
<reference evidence="2" key="1">
    <citation type="journal article" date="2023" name="Nat. Commun.">
        <title>Diploid and tetraploid genomes of Acorus and the evolution of monocots.</title>
        <authorList>
            <person name="Ma L."/>
            <person name="Liu K.W."/>
            <person name="Li Z."/>
            <person name="Hsiao Y.Y."/>
            <person name="Qi Y."/>
            <person name="Fu T."/>
            <person name="Tang G.D."/>
            <person name="Zhang D."/>
            <person name="Sun W.H."/>
            <person name="Liu D.K."/>
            <person name="Li Y."/>
            <person name="Chen G.Z."/>
            <person name="Liu X.D."/>
            <person name="Liao X.Y."/>
            <person name="Jiang Y.T."/>
            <person name="Yu X."/>
            <person name="Hao Y."/>
            <person name="Huang J."/>
            <person name="Zhao X.W."/>
            <person name="Ke S."/>
            <person name="Chen Y.Y."/>
            <person name="Wu W.L."/>
            <person name="Hsu J.L."/>
            <person name="Lin Y.F."/>
            <person name="Huang M.D."/>
            <person name="Li C.Y."/>
            <person name="Huang L."/>
            <person name="Wang Z.W."/>
            <person name="Zhao X."/>
            <person name="Zhong W.Y."/>
            <person name="Peng D.H."/>
            <person name="Ahmad S."/>
            <person name="Lan S."/>
            <person name="Zhang J.S."/>
            <person name="Tsai W.C."/>
            <person name="Van de Peer Y."/>
            <person name="Liu Z.J."/>
        </authorList>
    </citation>
    <scope>NUCLEOTIDE SEQUENCE</scope>
    <source>
        <strain evidence="2">CP</strain>
    </source>
</reference>
<sequence>MRQSSSIPSKRGKLSVAGHPSSSPQSLPPSSDVPSGKGKEVVSAFRLPPPPTPSRDQQARPFVPAPKAKSRMVRVYDFSMKDRDVTIGLIQSVILEKDRALAGDITASRTDQKFDRVIGDVARAHRAHEEE</sequence>
<evidence type="ECO:0000313" key="2">
    <source>
        <dbReference type="EMBL" id="KAK1310070.1"/>
    </source>
</evidence>
<protein>
    <submittedName>
        <fullName evidence="2">Uncharacterized protein</fullName>
    </submittedName>
</protein>
<dbReference type="AlphaFoldDB" id="A0AAV9E9A3"/>
<evidence type="ECO:0000256" key="1">
    <source>
        <dbReference type="SAM" id="MobiDB-lite"/>
    </source>
</evidence>
<accession>A0AAV9E9A3</accession>
<proteinExistence type="predicted"/>
<name>A0AAV9E9A3_ACOCL</name>
<feature type="region of interest" description="Disordered" evidence="1">
    <location>
        <begin position="1"/>
        <end position="67"/>
    </location>
</feature>
<keyword evidence="3" id="KW-1185">Reference proteome</keyword>
<reference evidence="2" key="2">
    <citation type="submission" date="2023-06" db="EMBL/GenBank/DDBJ databases">
        <authorList>
            <person name="Ma L."/>
            <person name="Liu K.-W."/>
            <person name="Li Z."/>
            <person name="Hsiao Y.-Y."/>
            <person name="Qi Y."/>
            <person name="Fu T."/>
            <person name="Tang G."/>
            <person name="Zhang D."/>
            <person name="Sun W.-H."/>
            <person name="Liu D.-K."/>
            <person name="Li Y."/>
            <person name="Chen G.-Z."/>
            <person name="Liu X.-D."/>
            <person name="Liao X.-Y."/>
            <person name="Jiang Y.-T."/>
            <person name="Yu X."/>
            <person name="Hao Y."/>
            <person name="Huang J."/>
            <person name="Zhao X.-W."/>
            <person name="Ke S."/>
            <person name="Chen Y.-Y."/>
            <person name="Wu W.-L."/>
            <person name="Hsu J.-L."/>
            <person name="Lin Y.-F."/>
            <person name="Huang M.-D."/>
            <person name="Li C.-Y."/>
            <person name="Huang L."/>
            <person name="Wang Z.-W."/>
            <person name="Zhao X."/>
            <person name="Zhong W.-Y."/>
            <person name="Peng D.-H."/>
            <person name="Ahmad S."/>
            <person name="Lan S."/>
            <person name="Zhang J.-S."/>
            <person name="Tsai W.-C."/>
            <person name="Van De Peer Y."/>
            <person name="Liu Z.-J."/>
        </authorList>
    </citation>
    <scope>NUCLEOTIDE SEQUENCE</scope>
    <source>
        <strain evidence="2">CP</strain>
        <tissue evidence="2">Leaves</tissue>
    </source>
</reference>